<keyword evidence="19" id="KW-1185">Reference proteome</keyword>
<organism evidence="18 19">
    <name type="scientific">Pythium insidiosum</name>
    <name type="common">Pythiosis disease agent</name>
    <dbReference type="NCBI Taxonomy" id="114742"/>
    <lineage>
        <taxon>Eukaryota</taxon>
        <taxon>Sar</taxon>
        <taxon>Stramenopiles</taxon>
        <taxon>Oomycota</taxon>
        <taxon>Peronosporomycetes</taxon>
        <taxon>Pythiales</taxon>
        <taxon>Pythiaceae</taxon>
        <taxon>Pythium</taxon>
    </lineage>
</organism>
<keyword evidence="10" id="KW-0119">Carbohydrate metabolism</keyword>
<dbReference type="SUPFAM" id="SSF51445">
    <property type="entry name" value="(Trans)glycosidases"/>
    <property type="match status" value="1"/>
</dbReference>
<dbReference type="PANTHER" id="PTHR16631">
    <property type="entry name" value="GLUCAN 1,3-BETA-GLUCOSIDASE"/>
    <property type="match status" value="1"/>
</dbReference>
<keyword evidence="11" id="KW-0961">Cell wall biogenesis/degradation</keyword>
<keyword evidence="16" id="KW-0732">Signal</keyword>
<evidence type="ECO:0000256" key="2">
    <source>
        <dbReference type="ARBA" id="ARBA00004236"/>
    </source>
</evidence>
<comment type="caution">
    <text evidence="18">The sequence shown here is derived from an EMBL/GenBank/DDBJ whole genome shotgun (WGS) entry which is preliminary data.</text>
</comment>
<dbReference type="GO" id="GO:0005886">
    <property type="term" value="C:plasma membrane"/>
    <property type="evidence" value="ECO:0007669"/>
    <property type="project" value="UniProtKB-SubCell"/>
</dbReference>
<dbReference type="Gene3D" id="3.50.4.10">
    <property type="entry name" value="Hepatocyte Growth Factor"/>
    <property type="match status" value="1"/>
</dbReference>
<evidence type="ECO:0000256" key="6">
    <source>
        <dbReference type="ARBA" id="ARBA00022801"/>
    </source>
</evidence>
<feature type="chain" id="PRO_5042264866" description="glucan endo-1,3-beta-D-glucosidase" evidence="16">
    <location>
        <begin position="22"/>
        <end position="405"/>
    </location>
</feature>
<evidence type="ECO:0000256" key="15">
    <source>
        <dbReference type="ARBA" id="ARBA00043078"/>
    </source>
</evidence>
<keyword evidence="6" id="KW-0378">Hydrolase</keyword>
<dbReference type="Proteomes" id="UP001209570">
    <property type="component" value="Unassembled WGS sequence"/>
</dbReference>
<evidence type="ECO:0000256" key="3">
    <source>
        <dbReference type="ARBA" id="ARBA00012780"/>
    </source>
</evidence>
<evidence type="ECO:0000256" key="1">
    <source>
        <dbReference type="ARBA" id="ARBA00000382"/>
    </source>
</evidence>
<dbReference type="GO" id="GO:0005576">
    <property type="term" value="C:extracellular region"/>
    <property type="evidence" value="ECO:0007669"/>
    <property type="project" value="InterPro"/>
</dbReference>
<name>A0AAD5LM41_PYTIN</name>
<accession>A0AAD5LM41</accession>
<dbReference type="PROSITE" id="PS50948">
    <property type="entry name" value="PAN"/>
    <property type="match status" value="1"/>
</dbReference>
<evidence type="ECO:0000313" key="18">
    <source>
        <dbReference type="EMBL" id="KAJ0406104.1"/>
    </source>
</evidence>
<protein>
    <recommendedName>
        <fullName evidence="3">glucan endo-1,3-beta-D-glucosidase</fullName>
        <ecNumber evidence="3">3.2.1.39</ecNumber>
    </recommendedName>
    <alternativeName>
        <fullName evidence="15">Endo-1,3-beta-glucanase btgC</fullName>
    </alternativeName>
    <alternativeName>
        <fullName evidence="14">Laminarinase btgC</fullName>
    </alternativeName>
</protein>
<comment type="catalytic activity">
    <reaction evidence="1">
        <text>Hydrolysis of (1-&gt;3)-beta-D-glucosidic linkages in (1-&gt;3)-beta-D-glucans.</text>
        <dbReference type="EC" id="3.2.1.39"/>
    </reaction>
</comment>
<keyword evidence="5" id="KW-0677">Repeat</keyword>
<evidence type="ECO:0000256" key="10">
    <source>
        <dbReference type="ARBA" id="ARBA00023277"/>
    </source>
</evidence>
<evidence type="ECO:0000256" key="16">
    <source>
        <dbReference type="SAM" id="SignalP"/>
    </source>
</evidence>
<evidence type="ECO:0000256" key="8">
    <source>
        <dbReference type="ARBA" id="ARBA00023157"/>
    </source>
</evidence>
<keyword evidence="8" id="KW-1015">Disulfide bond</keyword>
<dbReference type="EC" id="3.2.1.39" evidence="3"/>
<dbReference type="Gene3D" id="3.20.20.80">
    <property type="entry name" value="Glycosidases"/>
    <property type="match status" value="1"/>
</dbReference>
<comment type="function">
    <text evidence="13">Glucanases play a role in cell expansion during growth, in cell-cell fusion during mating, and in spore release during sporulation. This enzyme may be involved in beta-glucan degradation. Active on laminarin and lichenan.</text>
</comment>
<keyword evidence="12" id="KW-0624">Polysaccharide degradation</keyword>
<evidence type="ECO:0000256" key="7">
    <source>
        <dbReference type="ARBA" id="ARBA00023136"/>
    </source>
</evidence>
<dbReference type="GO" id="GO:0006508">
    <property type="term" value="P:proteolysis"/>
    <property type="evidence" value="ECO:0007669"/>
    <property type="project" value="InterPro"/>
</dbReference>
<evidence type="ECO:0000313" key="19">
    <source>
        <dbReference type="Proteomes" id="UP001209570"/>
    </source>
</evidence>
<sequence length="405" mass="45533">MALRHFLLALLAVVYTTGSMAELNVTELLEARRLAPSPGYVAVCYTPFHNWEYPMGNNPGNVGRLRAAIEADFELLSQHVTHVRTFHAMHYGIEIAPIAAKYGLKLYLGVFMTKESWRNVELNAAANAIKYHSDTVEAVLIGNENLFNFYERSWDILNTVNEVKALAGGDAWRVKFGTVQRLDAFLDAKYDWDMGQLNSKLDILGVNIYPFFDAGFRRDQPAALLDRLWNLVVNKYPREKVRLTETGYPTGGSAPSWAPNNVPSLDVSYEYYNAVAAWTPSGSETLPKFWFQAFDRRPEDPMSQVDHERFFGFFKTDRQPKRDNFPRRKASGDCGGGLERGVDYWGNDIGSAPAASAEACFAHCRSRAGCQAFTWSDYEGGMCWLKWGKTEVKPKAGVVSALLEC</sequence>
<comment type="subcellular location">
    <subcellularLocation>
        <location evidence="2">Cell membrane</location>
    </subcellularLocation>
</comment>
<keyword evidence="9" id="KW-0325">Glycoprotein</keyword>
<keyword evidence="4" id="KW-1003">Cell membrane</keyword>
<dbReference type="Pfam" id="PF14295">
    <property type="entry name" value="PAN_4"/>
    <property type="match status" value="1"/>
</dbReference>
<evidence type="ECO:0000256" key="4">
    <source>
        <dbReference type="ARBA" id="ARBA00022475"/>
    </source>
</evidence>
<feature type="domain" description="Apple" evidence="17">
    <location>
        <begin position="334"/>
        <end position="405"/>
    </location>
</feature>
<dbReference type="CDD" id="cd01100">
    <property type="entry name" value="APPLE_Factor_XI_like"/>
    <property type="match status" value="1"/>
</dbReference>
<dbReference type="AlphaFoldDB" id="A0AAD5LM41"/>
<gene>
    <name evidence="18" type="ORF">P43SY_008355</name>
</gene>
<dbReference type="InterPro" id="IPR050732">
    <property type="entry name" value="Beta-glucan_modifiers"/>
</dbReference>
<feature type="signal peptide" evidence="16">
    <location>
        <begin position="1"/>
        <end position="21"/>
    </location>
</feature>
<dbReference type="SMART" id="SM00223">
    <property type="entry name" value="APPLE"/>
    <property type="match status" value="1"/>
</dbReference>
<keyword evidence="7" id="KW-0472">Membrane</keyword>
<evidence type="ECO:0000256" key="13">
    <source>
        <dbReference type="ARBA" id="ARBA00037649"/>
    </source>
</evidence>
<dbReference type="InterPro" id="IPR017853">
    <property type="entry name" value="GH"/>
</dbReference>
<evidence type="ECO:0000256" key="5">
    <source>
        <dbReference type="ARBA" id="ARBA00022737"/>
    </source>
</evidence>
<dbReference type="InterPro" id="IPR000177">
    <property type="entry name" value="Apple"/>
</dbReference>
<evidence type="ECO:0000256" key="14">
    <source>
        <dbReference type="ARBA" id="ARBA00042373"/>
    </source>
</evidence>
<reference evidence="18" key="1">
    <citation type="submission" date="2021-12" db="EMBL/GenBank/DDBJ databases">
        <title>Prjna785345.</title>
        <authorList>
            <person name="Rujirawat T."/>
            <person name="Krajaejun T."/>
        </authorList>
    </citation>
    <scope>NUCLEOTIDE SEQUENCE</scope>
    <source>
        <strain evidence="18">Pi057C3</strain>
    </source>
</reference>
<evidence type="ECO:0000259" key="17">
    <source>
        <dbReference type="PROSITE" id="PS50948"/>
    </source>
</evidence>
<dbReference type="InterPro" id="IPR003609">
    <property type="entry name" value="Pan_app"/>
</dbReference>
<dbReference type="EMBL" id="JAKCXM010000036">
    <property type="protein sequence ID" value="KAJ0406104.1"/>
    <property type="molecule type" value="Genomic_DNA"/>
</dbReference>
<evidence type="ECO:0000256" key="11">
    <source>
        <dbReference type="ARBA" id="ARBA00023316"/>
    </source>
</evidence>
<evidence type="ECO:0000256" key="9">
    <source>
        <dbReference type="ARBA" id="ARBA00023180"/>
    </source>
</evidence>
<dbReference type="GO" id="GO:0000272">
    <property type="term" value="P:polysaccharide catabolic process"/>
    <property type="evidence" value="ECO:0007669"/>
    <property type="project" value="UniProtKB-KW"/>
</dbReference>
<proteinExistence type="predicted"/>
<dbReference type="GO" id="GO:0042973">
    <property type="term" value="F:glucan endo-1,3-beta-D-glucosidase activity"/>
    <property type="evidence" value="ECO:0007669"/>
    <property type="project" value="UniProtKB-EC"/>
</dbReference>
<dbReference type="GO" id="GO:0071555">
    <property type="term" value="P:cell wall organization"/>
    <property type="evidence" value="ECO:0007669"/>
    <property type="project" value="UniProtKB-KW"/>
</dbReference>
<evidence type="ECO:0000256" key="12">
    <source>
        <dbReference type="ARBA" id="ARBA00023326"/>
    </source>
</evidence>
<dbReference type="PANTHER" id="PTHR16631:SF17">
    <property type="entry name" value="GLUCAN ENDO-1,3-BETA-GLUCOSIDASE BTGC"/>
    <property type="match status" value="1"/>
</dbReference>